<dbReference type="AlphaFoldDB" id="A0A8J5C617"/>
<accession>A0A8J5C617</accession>
<dbReference type="Proteomes" id="UP000734854">
    <property type="component" value="Unassembled WGS sequence"/>
</dbReference>
<geneLocation type="mitochondrion" evidence="3"/>
<comment type="caution">
    <text evidence="3">The sequence shown here is derived from an EMBL/GenBank/DDBJ whole genome shotgun (WGS) entry which is preliminary data.</text>
</comment>
<gene>
    <name evidence="3" type="ORF">ZIOFF_074287</name>
    <name evidence="2" type="ORF">ZIOFF_074803</name>
</gene>
<evidence type="ECO:0000313" key="2">
    <source>
        <dbReference type="EMBL" id="KAG6467380.1"/>
    </source>
</evidence>
<keyword evidence="3" id="KW-0496">Mitochondrion</keyword>
<evidence type="ECO:0000313" key="3">
    <source>
        <dbReference type="EMBL" id="KAG6467780.1"/>
    </source>
</evidence>
<feature type="region of interest" description="Disordered" evidence="1">
    <location>
        <begin position="1"/>
        <end position="24"/>
    </location>
</feature>
<evidence type="ECO:0000313" key="4">
    <source>
        <dbReference type="Proteomes" id="UP000734854"/>
    </source>
</evidence>
<reference evidence="3 4" key="1">
    <citation type="submission" date="2020-08" db="EMBL/GenBank/DDBJ databases">
        <title>Plant Genome Project.</title>
        <authorList>
            <person name="Zhang R.-G."/>
        </authorList>
    </citation>
    <scope>NUCLEOTIDE SEQUENCE [LARGE SCALE GENOMIC DNA]</scope>
    <source>
        <tissue evidence="3">Rhizome</tissue>
    </source>
</reference>
<proteinExistence type="predicted"/>
<sequence>MEETPDISHTSRSHRPADGNGLTTGEIRVTSSALVCTRMRELYRINKESLIFVPLLALKMKKDFVANRRLGWSNQERHGNSEAFFAQERIKGRVRTTGRRVDGDQKKKD</sequence>
<dbReference type="EMBL" id="JACMSC010000023">
    <property type="protein sequence ID" value="KAG6467780.1"/>
    <property type="molecule type" value="Genomic_DNA"/>
</dbReference>
<evidence type="ECO:0000256" key="1">
    <source>
        <dbReference type="SAM" id="MobiDB-lite"/>
    </source>
</evidence>
<protein>
    <submittedName>
        <fullName evidence="3">Uncharacterized protein</fullName>
    </submittedName>
</protein>
<dbReference type="EMBL" id="JACMSC010000060">
    <property type="protein sequence ID" value="KAG6467380.1"/>
    <property type="molecule type" value="Genomic_DNA"/>
</dbReference>
<keyword evidence="4" id="KW-1185">Reference proteome</keyword>
<organism evidence="3 4">
    <name type="scientific">Zingiber officinale</name>
    <name type="common">Ginger</name>
    <name type="synonym">Amomum zingiber</name>
    <dbReference type="NCBI Taxonomy" id="94328"/>
    <lineage>
        <taxon>Eukaryota</taxon>
        <taxon>Viridiplantae</taxon>
        <taxon>Streptophyta</taxon>
        <taxon>Embryophyta</taxon>
        <taxon>Tracheophyta</taxon>
        <taxon>Spermatophyta</taxon>
        <taxon>Magnoliopsida</taxon>
        <taxon>Liliopsida</taxon>
        <taxon>Zingiberales</taxon>
        <taxon>Zingiberaceae</taxon>
        <taxon>Zingiber</taxon>
    </lineage>
</organism>
<name>A0A8J5C617_ZINOF</name>